<evidence type="ECO:0000256" key="3">
    <source>
        <dbReference type="SAM" id="Phobius"/>
    </source>
</evidence>
<evidence type="ECO:0000256" key="2">
    <source>
        <dbReference type="SAM" id="MobiDB-lite"/>
    </source>
</evidence>
<dbReference type="InterPro" id="IPR006530">
    <property type="entry name" value="YD"/>
</dbReference>
<dbReference type="STRING" id="351671.XDD1_3745"/>
<dbReference type="Pfam" id="PF05488">
    <property type="entry name" value="PAAR_motif"/>
    <property type="match status" value="1"/>
</dbReference>
<gene>
    <name evidence="7" type="ORF">LY16_03397</name>
    <name evidence="6" type="ORF">XDD1_3745</name>
</gene>
<reference evidence="6 8" key="1">
    <citation type="submission" date="2013-07" db="EMBL/GenBank/DDBJ databases">
        <authorList>
            <person name="Genoscope - CEA"/>
        </authorList>
    </citation>
    <scope>NUCLEOTIDE SEQUENCE [LARGE SCALE GENOMIC DNA]</scope>
    <source>
        <strain evidence="6">FRM16</strain>
        <strain evidence="8">FRM16 / DSM 17909</strain>
    </source>
</reference>
<dbReference type="EMBL" id="VNHN01000089">
    <property type="protein sequence ID" value="TYO97167.1"/>
    <property type="molecule type" value="Genomic_DNA"/>
</dbReference>
<dbReference type="EMBL" id="FO704550">
    <property type="protein sequence ID" value="CDG19430.1"/>
    <property type="molecule type" value="Genomic_DNA"/>
</dbReference>
<dbReference type="PANTHER" id="PTHR32305:SF15">
    <property type="entry name" value="PROTEIN RHSA-RELATED"/>
    <property type="match status" value="1"/>
</dbReference>
<evidence type="ECO:0000313" key="9">
    <source>
        <dbReference type="Proteomes" id="UP000324170"/>
    </source>
</evidence>
<organism evidence="6 8">
    <name type="scientific">Xenorhabdus doucetiae</name>
    <dbReference type="NCBI Taxonomy" id="351671"/>
    <lineage>
        <taxon>Bacteria</taxon>
        <taxon>Pseudomonadati</taxon>
        <taxon>Pseudomonadota</taxon>
        <taxon>Gammaproteobacteria</taxon>
        <taxon>Enterobacterales</taxon>
        <taxon>Morganellaceae</taxon>
        <taxon>Xenorhabdus</taxon>
    </lineage>
</organism>
<dbReference type="KEGG" id="xdo:XDD1_3745"/>
<dbReference type="InterPro" id="IPR022385">
    <property type="entry name" value="Rhs_assc_core"/>
</dbReference>
<reference evidence="7 9" key="2">
    <citation type="submission" date="2019-07" db="EMBL/GenBank/DDBJ databases">
        <title>Genomic Encyclopedia of Type Strains, Phase I: the one thousand microbial genomes (KMG-I) project.</title>
        <authorList>
            <person name="Kyrpides N."/>
        </authorList>
    </citation>
    <scope>NUCLEOTIDE SEQUENCE [LARGE SCALE GENOMIC DNA]</scope>
    <source>
        <strain evidence="7 9">DSM 17909</strain>
    </source>
</reference>
<feature type="domain" description="Teneurin-like YD-shell" evidence="5">
    <location>
        <begin position="1092"/>
        <end position="1366"/>
    </location>
</feature>
<dbReference type="InterPro" id="IPR056823">
    <property type="entry name" value="TEN-like_YD-shell"/>
</dbReference>
<evidence type="ECO:0000313" key="8">
    <source>
        <dbReference type="Proteomes" id="UP000032721"/>
    </source>
</evidence>
<dbReference type="InterPro" id="IPR050708">
    <property type="entry name" value="T6SS_VgrG/RHS"/>
</dbReference>
<protein>
    <submittedName>
        <fullName evidence="6">Putative Rhs family protein</fullName>
    </submittedName>
    <submittedName>
        <fullName evidence="7">RHS repeat-associated protein</fullName>
    </submittedName>
</protein>
<dbReference type="RefSeq" id="WP_084721073.1">
    <property type="nucleotide sequence ID" value="NZ_CAWMED010000001.1"/>
</dbReference>
<dbReference type="NCBIfam" id="TIGR01643">
    <property type="entry name" value="YD_repeat_2x"/>
    <property type="match status" value="10"/>
</dbReference>
<evidence type="ECO:0000256" key="1">
    <source>
        <dbReference type="ARBA" id="ARBA00022737"/>
    </source>
</evidence>
<dbReference type="InterPro" id="IPR008727">
    <property type="entry name" value="PAAR_motif"/>
</dbReference>
<dbReference type="Proteomes" id="UP000032721">
    <property type="component" value="Chromosome"/>
</dbReference>
<dbReference type="CDD" id="cd14742">
    <property type="entry name" value="PAAR_RHS"/>
    <property type="match status" value="1"/>
</dbReference>
<dbReference type="NCBIfam" id="TIGR03696">
    <property type="entry name" value="Rhs_assc_core"/>
    <property type="match status" value="1"/>
</dbReference>
<sequence>MGLMDDIITRTARVGATHAGKRNPGPKGPAAARKDDPIQHSSFLAALAGVVTGALISAAVFGAAALLVAGTGGLGATLLVAALGTAGTFALGDVISKASSAVTNMINSCCSPDGMLDSGSPNVLIEGKPAARATVDMAKCGKHPSSPPLIAQGSETVFINGQPAARVDDKLVCGAAIKGGAGTVFIGSGQYPYLDVEEEFSPLERALLVAVEYLVPPTRGGLKMAGKLFTSKGRKVLTRTARKEFRAMVRDTRGIVAGARLGAQKAKQVAKSVIKNPKAAAKKAVAGARTGTKKAAANVRAGSQKVLNGAKIGAAKAKSKVKGNLSHRTNCAKRTFHETKGAKRYWEAAKRFFKGDPIDVTTGALFAQHTEIELGQTIPLTFMRSWSPGERGLLGENWTDTFSGRAMVMGDRIEVRTTEGASLYFILTPSDQSSMNPEHPEFTLSRAETGYILHERNNPVSQHFSVAVPTADGSLQWQLGALSDPYGNTMHFHYSEQHQLVKITHSDGPELVLLYRGDGLLEEIRRTDSDLNEVMTHYRYHDNGWLAEADSRQHFHLFYDYNAQGLISRWSDGDQTAVDYFYDNQGRCTDSVGSGGYYPVHFDYAPGMTRASNPQGHTTTWYHNDQQQVTQLETPCGRIAHYEYDEWGNLCREISPEGHVVTLDYLADTGLVTAFTNAMGMTWRYDYDDRDRLISVTDPRGRCWVQQYDDNGVPECFIAPNGDKTTLTRNEFGLVTTVEESDGSKRTLEYDSHHRLTALFDEDNRSLQWGYDNQDRVQQLTTVGGARWRWEYDRYHNVVLSDRPNNSLERFRHDRQGNLTEWTDGRGVQWQIEYGPFDLPVARVDGEGHRWQYYYDPDFLQLQEVINPQGESYRYTRDADGRVITETDYAGTQWYYAYDGNSNCIEMRDALGQVTRFEYDAAQRMTAMHTPEGTTTYRYDELGHLLEVAAPDSAPIMYEYDEQDRLVREIQQNGEIRREYPDNVSVSRAVLTEGRQWQMQTAVNKAGEVNVLILGGEDCLTMARDAEGQEWHRQSDKGFILRQQHSLMGQLIAQRAGRNTEIFEAHEVADIPQPTLAGLDREYRYDAALNLVAANDERQWLRYVVNGNGQVISVSDGERLREHYQYDASGYPSRRFDGLNDIDGEWLYQKGHRLRRLGQHLFEYDEAGRMTAMQLWQEGHRPQLTKFRWNSQNQLVNVLTPGSQQWVYRYDAFGRRIEKACAQTGMRTTYLWDGSTPAEIREYRHDRLYSIRHLVFDGWQLLAQQVQFFTPNPENRSELLAGNIQTQYAVCAPTGEPLALFDPAGHRVWRQPAYSLYGLRLGSGGENAQFDPGLKFAGQWLDEESGLVYNRFRYYSPIAGCYLTPDPIGIQGGENTYGYVPNPTGEIDPLGLAKKKPKDDPKRTASKGKEPTYEVVRYMNTEELEAVQKAGGKIVLNKNGGNGARWINIPAEQMKTGPINPAGNKNTHRVTYTVTETGYRMLGKEIGIDMERFYGGESGAPDKVFYKKNETGARGIGVNVLKEFNKEIIGAQYETRIGTTDKFSKSKPILDIECKGKKGR</sequence>
<dbReference type="Pfam" id="PF05593">
    <property type="entry name" value="RHS_repeat"/>
    <property type="match status" value="1"/>
</dbReference>
<keyword evidence="3" id="KW-0812">Transmembrane</keyword>
<keyword evidence="3" id="KW-1133">Transmembrane helix</keyword>
<keyword evidence="1" id="KW-0677">Repeat</keyword>
<dbReference type="Gene3D" id="2.180.10.10">
    <property type="entry name" value="RHS repeat-associated core"/>
    <property type="match status" value="3"/>
</dbReference>
<name>A0A068R015_9GAMM</name>
<feature type="region of interest" description="Disordered" evidence="2">
    <location>
        <begin position="15"/>
        <end position="34"/>
    </location>
</feature>
<feature type="transmembrane region" description="Helical" evidence="3">
    <location>
        <begin position="43"/>
        <end position="69"/>
    </location>
</feature>
<dbReference type="Gene3D" id="2.60.200.60">
    <property type="match status" value="1"/>
</dbReference>
<keyword evidence="9" id="KW-1185">Reference proteome</keyword>
<keyword evidence="3" id="KW-0472">Membrane</keyword>
<dbReference type="InterPro" id="IPR045351">
    <property type="entry name" value="DUF6531"/>
</dbReference>
<accession>A0A068R015</accession>
<dbReference type="Proteomes" id="UP000324170">
    <property type="component" value="Unassembled WGS sequence"/>
</dbReference>
<feature type="compositionally biased region" description="Basic and acidic residues" evidence="2">
    <location>
        <begin position="1397"/>
        <end position="1409"/>
    </location>
</feature>
<feature type="region of interest" description="Disordered" evidence="2">
    <location>
        <begin position="1388"/>
        <end position="1409"/>
    </location>
</feature>
<dbReference type="Pfam" id="PF25023">
    <property type="entry name" value="TEN_YD-shell"/>
    <property type="match status" value="2"/>
</dbReference>
<evidence type="ECO:0000259" key="5">
    <source>
        <dbReference type="Pfam" id="PF25023"/>
    </source>
</evidence>
<dbReference type="Pfam" id="PF20148">
    <property type="entry name" value="DUF6531"/>
    <property type="match status" value="1"/>
</dbReference>
<proteinExistence type="predicted"/>
<evidence type="ECO:0000259" key="4">
    <source>
        <dbReference type="Pfam" id="PF20148"/>
    </source>
</evidence>
<evidence type="ECO:0000313" key="7">
    <source>
        <dbReference type="EMBL" id="TYO97167.1"/>
    </source>
</evidence>
<dbReference type="PANTHER" id="PTHR32305">
    <property type="match status" value="1"/>
</dbReference>
<feature type="domain" description="Teneurin-like YD-shell" evidence="5">
    <location>
        <begin position="669"/>
        <end position="794"/>
    </location>
</feature>
<dbReference type="InterPro" id="IPR031325">
    <property type="entry name" value="RHS_repeat"/>
</dbReference>
<feature type="domain" description="DUF6531" evidence="4">
    <location>
        <begin position="355"/>
        <end position="425"/>
    </location>
</feature>
<dbReference type="HOGENOM" id="CLU_001218_1_8_6"/>
<evidence type="ECO:0000313" key="6">
    <source>
        <dbReference type="EMBL" id="CDG19430.1"/>
    </source>
</evidence>